<evidence type="ECO:0000313" key="1">
    <source>
        <dbReference type="EMBL" id="RBQ20670.1"/>
    </source>
</evidence>
<protein>
    <submittedName>
        <fullName evidence="1">Uncharacterized protein</fullName>
    </submittedName>
</protein>
<name>A0A366M4I4_9ACTN</name>
<dbReference type="OrthoDB" id="4704294at2"/>
<proteinExistence type="predicted"/>
<dbReference type="RefSeq" id="WP_113979629.1">
    <property type="nucleotide sequence ID" value="NZ_QMEY01000002.1"/>
</dbReference>
<comment type="caution">
    <text evidence="1">The sequence shown here is derived from an EMBL/GenBank/DDBJ whole genome shotgun (WGS) entry which is preliminary data.</text>
</comment>
<keyword evidence="2" id="KW-1185">Reference proteome</keyword>
<reference evidence="1 2" key="1">
    <citation type="submission" date="2018-06" db="EMBL/GenBank/DDBJ databases">
        <title>Sphaerisporangium craniellae sp. nov., isolated from a marine sponge in the South China Sea.</title>
        <authorList>
            <person name="Li L."/>
        </authorList>
    </citation>
    <scope>NUCLEOTIDE SEQUENCE [LARGE SCALE GENOMIC DNA]</scope>
    <source>
        <strain evidence="1 2">LHW63015</strain>
    </source>
</reference>
<organism evidence="1 2">
    <name type="scientific">Spongiactinospora rosea</name>
    <dbReference type="NCBI Taxonomy" id="2248750"/>
    <lineage>
        <taxon>Bacteria</taxon>
        <taxon>Bacillati</taxon>
        <taxon>Actinomycetota</taxon>
        <taxon>Actinomycetes</taxon>
        <taxon>Streptosporangiales</taxon>
        <taxon>Streptosporangiaceae</taxon>
        <taxon>Spongiactinospora</taxon>
    </lineage>
</organism>
<dbReference type="Proteomes" id="UP000253303">
    <property type="component" value="Unassembled WGS sequence"/>
</dbReference>
<gene>
    <name evidence="1" type="ORF">DP939_06185</name>
</gene>
<evidence type="ECO:0000313" key="2">
    <source>
        <dbReference type="Proteomes" id="UP000253303"/>
    </source>
</evidence>
<dbReference type="AlphaFoldDB" id="A0A366M4I4"/>
<sequence length="61" mass="6404">MRPSAGSSSIALRTLPGALHRSAVACFGERGTAELVFLIARYAAISMVLNTYDAPLPPDAE</sequence>
<accession>A0A366M4I4</accession>
<dbReference type="EMBL" id="QMEY01000002">
    <property type="protein sequence ID" value="RBQ20670.1"/>
    <property type="molecule type" value="Genomic_DNA"/>
</dbReference>